<dbReference type="PANTHER" id="PTHR23517">
    <property type="entry name" value="RESISTANCE PROTEIN MDTM, PUTATIVE-RELATED-RELATED"/>
    <property type="match status" value="1"/>
</dbReference>
<evidence type="ECO:0000256" key="6">
    <source>
        <dbReference type="ARBA" id="ARBA00023136"/>
    </source>
</evidence>
<dbReference type="Proteomes" id="UP000320011">
    <property type="component" value="Unassembled WGS sequence"/>
</dbReference>
<keyword evidence="5 7" id="KW-1133">Transmembrane helix</keyword>
<evidence type="ECO:0000256" key="5">
    <source>
        <dbReference type="ARBA" id="ARBA00022989"/>
    </source>
</evidence>
<keyword evidence="2" id="KW-0813">Transport</keyword>
<dbReference type="OrthoDB" id="3177957at2"/>
<dbReference type="InterPro" id="IPR050171">
    <property type="entry name" value="MFS_Transporters"/>
</dbReference>
<dbReference type="SUPFAM" id="SSF103473">
    <property type="entry name" value="MFS general substrate transporter"/>
    <property type="match status" value="1"/>
</dbReference>
<dbReference type="RefSeq" id="WP_144593470.1">
    <property type="nucleotide sequence ID" value="NZ_VJWX01000799.1"/>
</dbReference>
<evidence type="ECO:0000313" key="10">
    <source>
        <dbReference type="Proteomes" id="UP000320011"/>
    </source>
</evidence>
<keyword evidence="6 7" id="KW-0472">Membrane</keyword>
<dbReference type="InterPro" id="IPR011701">
    <property type="entry name" value="MFS"/>
</dbReference>
<feature type="non-terminal residue" evidence="9">
    <location>
        <position position="254"/>
    </location>
</feature>
<feature type="transmembrane region" description="Helical" evidence="7">
    <location>
        <begin position="177"/>
        <end position="198"/>
    </location>
</feature>
<dbReference type="PANTHER" id="PTHR23517:SF13">
    <property type="entry name" value="MAJOR FACILITATOR SUPERFAMILY MFS_1"/>
    <property type="match status" value="1"/>
</dbReference>
<reference evidence="9 10" key="1">
    <citation type="submission" date="2019-07" db="EMBL/GenBank/DDBJ databases">
        <authorList>
            <person name="Duangmal K."/>
            <person name="Teo W.F.A."/>
        </authorList>
    </citation>
    <scope>NUCLEOTIDE SEQUENCE [LARGE SCALE GENOMIC DNA]</scope>
    <source>
        <strain evidence="9 10">TBRC 6029</strain>
    </source>
</reference>
<comment type="subcellular location">
    <subcellularLocation>
        <location evidence="1">Cell membrane</location>
        <topology evidence="1">Multi-pass membrane protein</topology>
    </subcellularLocation>
</comment>
<sequence length="254" mass="26145">MATRVLPRARRTAVPGRAAVALISFAFTTAMIGTTLPTPLYPLYQRAFGFGELTTTVVFAVYALGVMAALLLAGGWSDRLGRRPMLRAGLALSALAAVVFVLADSTPWLAVGRVLSGLSAGIFTGTATATLVDVAPPGSRGRASLVAAAANMAGLGLGPLLAGVLAQYAPAPLRLCYPVYLGLVALAAVAVEAVAEPVRRQPRPRLRPQKITVPPQARGVFVPAVIAGFAGFAVLGLFTAVSPAFLGTVLHYTN</sequence>
<feature type="transmembrane region" description="Helical" evidence="7">
    <location>
        <begin position="85"/>
        <end position="103"/>
    </location>
</feature>
<evidence type="ECO:0000256" key="3">
    <source>
        <dbReference type="ARBA" id="ARBA00022475"/>
    </source>
</evidence>
<dbReference type="AlphaFoldDB" id="A0A557ZTT2"/>
<evidence type="ECO:0000256" key="7">
    <source>
        <dbReference type="SAM" id="Phobius"/>
    </source>
</evidence>
<dbReference type="PROSITE" id="PS00216">
    <property type="entry name" value="SUGAR_TRANSPORT_1"/>
    <property type="match status" value="1"/>
</dbReference>
<dbReference type="GO" id="GO:0005886">
    <property type="term" value="C:plasma membrane"/>
    <property type="evidence" value="ECO:0007669"/>
    <property type="project" value="UniProtKB-SubCell"/>
</dbReference>
<dbReference type="InterPro" id="IPR005829">
    <property type="entry name" value="Sugar_transporter_CS"/>
</dbReference>
<proteinExistence type="predicted"/>
<dbReference type="GO" id="GO:0022857">
    <property type="term" value="F:transmembrane transporter activity"/>
    <property type="evidence" value="ECO:0007669"/>
    <property type="project" value="InterPro"/>
</dbReference>
<feature type="transmembrane region" description="Helical" evidence="7">
    <location>
        <begin position="144"/>
        <end position="165"/>
    </location>
</feature>
<evidence type="ECO:0000259" key="8">
    <source>
        <dbReference type="PROSITE" id="PS50850"/>
    </source>
</evidence>
<evidence type="ECO:0000313" key="9">
    <source>
        <dbReference type="EMBL" id="TVT15431.1"/>
    </source>
</evidence>
<reference evidence="9 10" key="2">
    <citation type="submission" date="2019-08" db="EMBL/GenBank/DDBJ databases">
        <title>Amycolatopsis acidicola sp. nov., isolated from peat swamp forest soil.</title>
        <authorList>
            <person name="Srisuk N."/>
        </authorList>
    </citation>
    <scope>NUCLEOTIDE SEQUENCE [LARGE SCALE GENOMIC DNA]</scope>
    <source>
        <strain evidence="9 10">TBRC 6029</strain>
    </source>
</reference>
<dbReference type="Gene3D" id="1.20.1250.20">
    <property type="entry name" value="MFS general substrate transporter like domains"/>
    <property type="match status" value="1"/>
</dbReference>
<dbReference type="Pfam" id="PF07690">
    <property type="entry name" value="MFS_1"/>
    <property type="match status" value="1"/>
</dbReference>
<keyword evidence="10" id="KW-1185">Reference proteome</keyword>
<evidence type="ECO:0000256" key="4">
    <source>
        <dbReference type="ARBA" id="ARBA00022692"/>
    </source>
</evidence>
<comment type="caution">
    <text evidence="9">The sequence shown here is derived from an EMBL/GenBank/DDBJ whole genome shotgun (WGS) entry which is preliminary data.</text>
</comment>
<feature type="transmembrane region" description="Helical" evidence="7">
    <location>
        <begin position="109"/>
        <end position="132"/>
    </location>
</feature>
<gene>
    <name evidence="9" type="ORF">FNH05_36965</name>
</gene>
<keyword evidence="3" id="KW-1003">Cell membrane</keyword>
<accession>A0A557ZTT2</accession>
<dbReference type="PROSITE" id="PS50850">
    <property type="entry name" value="MFS"/>
    <property type="match status" value="1"/>
</dbReference>
<keyword evidence="4 7" id="KW-0812">Transmembrane</keyword>
<dbReference type="InterPro" id="IPR036259">
    <property type="entry name" value="MFS_trans_sf"/>
</dbReference>
<evidence type="ECO:0000256" key="1">
    <source>
        <dbReference type="ARBA" id="ARBA00004651"/>
    </source>
</evidence>
<evidence type="ECO:0000256" key="2">
    <source>
        <dbReference type="ARBA" id="ARBA00022448"/>
    </source>
</evidence>
<feature type="transmembrane region" description="Helical" evidence="7">
    <location>
        <begin position="219"/>
        <end position="246"/>
    </location>
</feature>
<feature type="domain" description="Major facilitator superfamily (MFS) profile" evidence="8">
    <location>
        <begin position="14"/>
        <end position="254"/>
    </location>
</feature>
<organism evidence="9 10">
    <name type="scientific">Amycolatopsis rhizosphaerae</name>
    <dbReference type="NCBI Taxonomy" id="2053003"/>
    <lineage>
        <taxon>Bacteria</taxon>
        <taxon>Bacillati</taxon>
        <taxon>Actinomycetota</taxon>
        <taxon>Actinomycetes</taxon>
        <taxon>Pseudonocardiales</taxon>
        <taxon>Pseudonocardiaceae</taxon>
        <taxon>Amycolatopsis</taxon>
    </lineage>
</organism>
<feature type="transmembrane region" description="Helical" evidence="7">
    <location>
        <begin position="53"/>
        <end position="73"/>
    </location>
</feature>
<name>A0A557ZTT2_9PSEU</name>
<dbReference type="InterPro" id="IPR020846">
    <property type="entry name" value="MFS_dom"/>
</dbReference>
<dbReference type="EMBL" id="VJWX01000799">
    <property type="protein sequence ID" value="TVT15431.1"/>
    <property type="molecule type" value="Genomic_DNA"/>
</dbReference>
<protein>
    <submittedName>
        <fullName evidence="9">MFS transporter</fullName>
    </submittedName>
</protein>